<sequence>MTSLCGCVHTISTNKEKSNIHHLSRRVNKIALLLSHVSRTSKNLLKIEVGCSFSPFPLVDPAPLRFLKK</sequence>
<accession>A0ACC0N0X7</accession>
<name>A0ACC0N0X7_RHOML</name>
<comment type="caution">
    <text evidence="1">The sequence shown here is derived from an EMBL/GenBank/DDBJ whole genome shotgun (WGS) entry which is preliminary data.</text>
</comment>
<evidence type="ECO:0000313" key="2">
    <source>
        <dbReference type="Proteomes" id="UP001062846"/>
    </source>
</evidence>
<organism evidence="1 2">
    <name type="scientific">Rhododendron molle</name>
    <name type="common">Chinese azalea</name>
    <name type="synonym">Azalea mollis</name>
    <dbReference type="NCBI Taxonomy" id="49168"/>
    <lineage>
        <taxon>Eukaryota</taxon>
        <taxon>Viridiplantae</taxon>
        <taxon>Streptophyta</taxon>
        <taxon>Embryophyta</taxon>
        <taxon>Tracheophyta</taxon>
        <taxon>Spermatophyta</taxon>
        <taxon>Magnoliopsida</taxon>
        <taxon>eudicotyledons</taxon>
        <taxon>Gunneridae</taxon>
        <taxon>Pentapetalae</taxon>
        <taxon>asterids</taxon>
        <taxon>Ericales</taxon>
        <taxon>Ericaceae</taxon>
        <taxon>Ericoideae</taxon>
        <taxon>Rhodoreae</taxon>
        <taxon>Rhododendron</taxon>
    </lineage>
</organism>
<dbReference type="EMBL" id="CM046394">
    <property type="protein sequence ID" value="KAI8546779.1"/>
    <property type="molecule type" value="Genomic_DNA"/>
</dbReference>
<evidence type="ECO:0000313" key="1">
    <source>
        <dbReference type="EMBL" id="KAI8546779.1"/>
    </source>
</evidence>
<keyword evidence="2" id="KW-1185">Reference proteome</keyword>
<proteinExistence type="predicted"/>
<protein>
    <submittedName>
        <fullName evidence="1">Uncharacterized protein</fullName>
    </submittedName>
</protein>
<reference evidence="1" key="1">
    <citation type="submission" date="2022-02" db="EMBL/GenBank/DDBJ databases">
        <title>Plant Genome Project.</title>
        <authorList>
            <person name="Zhang R.-G."/>
        </authorList>
    </citation>
    <scope>NUCLEOTIDE SEQUENCE</scope>
    <source>
        <strain evidence="1">AT1</strain>
    </source>
</reference>
<dbReference type="Proteomes" id="UP001062846">
    <property type="component" value="Chromosome 7"/>
</dbReference>
<gene>
    <name evidence="1" type="ORF">RHMOL_Rhmol07G0146200</name>
</gene>